<evidence type="ECO:0000259" key="1">
    <source>
        <dbReference type="Pfam" id="PF06114"/>
    </source>
</evidence>
<name>A0A4Y9ACR7_9BACI</name>
<dbReference type="AlphaFoldDB" id="A0A4Y9ACR7"/>
<comment type="caution">
    <text evidence="5">The sequence shown here is derived from an EMBL/GenBank/DDBJ whole genome shotgun (WGS) entry which is preliminary data.</text>
</comment>
<feature type="domain" description="IrrE N-terminal-like" evidence="1">
    <location>
        <begin position="194"/>
        <end position="281"/>
    </location>
</feature>
<feature type="domain" description="Large polyvalent protein associated" evidence="4">
    <location>
        <begin position="392"/>
        <end position="487"/>
    </location>
</feature>
<feature type="domain" description="Defence against restriction A C-terminal" evidence="3">
    <location>
        <begin position="527"/>
        <end position="576"/>
    </location>
</feature>
<dbReference type="InterPro" id="IPR010359">
    <property type="entry name" value="IrrE_HExxH"/>
</dbReference>
<evidence type="ECO:0000259" key="2">
    <source>
        <dbReference type="Pfam" id="PF08401"/>
    </source>
</evidence>
<reference evidence="5 6" key="1">
    <citation type="submission" date="2019-03" db="EMBL/GenBank/DDBJ databases">
        <title>Genome sequence of Lentibacillus salicampi ATCC BAA-719.</title>
        <authorList>
            <person name="Maclea K.S."/>
            <person name="Simoes Junior M."/>
        </authorList>
    </citation>
    <scope>NUCLEOTIDE SEQUENCE [LARGE SCALE GENOMIC DNA]</scope>
    <source>
        <strain evidence="5 6">ATCC BAA-719</strain>
    </source>
</reference>
<accession>A0A4Y9ACR7</accession>
<organism evidence="5 6">
    <name type="scientific">Lentibacillus salicampi</name>
    <dbReference type="NCBI Taxonomy" id="175306"/>
    <lineage>
        <taxon>Bacteria</taxon>
        <taxon>Bacillati</taxon>
        <taxon>Bacillota</taxon>
        <taxon>Bacilli</taxon>
        <taxon>Bacillales</taxon>
        <taxon>Bacillaceae</taxon>
        <taxon>Lentibacillus</taxon>
    </lineage>
</organism>
<evidence type="ECO:0000259" key="4">
    <source>
        <dbReference type="Pfam" id="PF18840"/>
    </source>
</evidence>
<keyword evidence="6" id="KW-1185">Reference proteome</keyword>
<dbReference type="Pfam" id="PF18789">
    <property type="entry name" value="DarA_C"/>
    <property type="match status" value="1"/>
</dbReference>
<feature type="domain" description="N-terminal" evidence="2">
    <location>
        <begin position="30"/>
        <end position="118"/>
    </location>
</feature>
<proteinExistence type="predicted"/>
<evidence type="ECO:0000313" key="5">
    <source>
        <dbReference type="EMBL" id="TFJ93102.1"/>
    </source>
</evidence>
<gene>
    <name evidence="5" type="ORF">E4U82_08505</name>
</gene>
<dbReference type="InterPro" id="IPR041045">
    <property type="entry name" value="LPD25"/>
</dbReference>
<dbReference type="Pfam" id="PF08401">
    <property type="entry name" value="ArdcN"/>
    <property type="match status" value="1"/>
</dbReference>
<dbReference type="OrthoDB" id="9803716at2"/>
<evidence type="ECO:0000259" key="3">
    <source>
        <dbReference type="Pfam" id="PF18789"/>
    </source>
</evidence>
<sequence length="598" mass="69626">MAKRKTLEQKKEEVKDLTTKMNDAIDYYFESPEQMNELMAFMLKFYHYSPKNAALIRNQFEGAQAVGSYNFWKDKGFQVQKGEKALKVLVPNKTAPKFKTSEGKWKNMKYATDQEKERVDKGELEQCKSRLYFSTGNVFDISQTNAKESDLPEIFPNKWMEGDVANYQTMLASMHRISDKLNVTIGEPFDELGAAKGAFYHSVHDKNNGHIGLNPRNGELQNVKTLLHELGHGKLHNPKNENYQAMPAEEKEFQAEMIAYAVASYFDIDTSDYSLRYLANWTQDKEMKDKAKLLDDVRQTAVEFIDEIEPDLVKERDKEQEQEKDMLLLEYGMNQVIDVKEISLQEMKSFAKENTNGDASIKIQASEDLTEREYLKHFNEVFASKYAVIDKTIDEPQLLIQWSEAPELKDNTMYPFAEVNEKMEALEEKYQQESGYRKTRYRVVLPAKDHSNLPNVVSIPDRLDIGDGAYVHPYHHIRKVGEMKPEHQRILDDAYHNHLIETEKKGLEELKIQQQPEQVQNNYDDGLYWYEMCQRPVSLGCQPKGFVEFDDDEGKHGIVAYDRELTNKELNDYEMKEWDVKKAKEKIVCHVQEKEMGL</sequence>
<dbReference type="EMBL" id="SRHY01000010">
    <property type="protein sequence ID" value="TFJ93102.1"/>
    <property type="molecule type" value="Genomic_DNA"/>
</dbReference>
<protein>
    <submittedName>
        <fullName evidence="5">ImmA/IrrE family metallo-endopeptidase</fullName>
    </submittedName>
</protein>
<dbReference type="GO" id="GO:0003697">
    <property type="term" value="F:single-stranded DNA binding"/>
    <property type="evidence" value="ECO:0007669"/>
    <property type="project" value="InterPro"/>
</dbReference>
<dbReference type="Pfam" id="PF18840">
    <property type="entry name" value="LPD25"/>
    <property type="match status" value="1"/>
</dbReference>
<evidence type="ECO:0000313" key="6">
    <source>
        <dbReference type="Proteomes" id="UP000298484"/>
    </source>
</evidence>
<dbReference type="Proteomes" id="UP000298484">
    <property type="component" value="Unassembled WGS sequence"/>
</dbReference>
<dbReference type="InterPro" id="IPR013610">
    <property type="entry name" value="ArdC_N"/>
</dbReference>
<dbReference type="InterPro" id="IPR041501">
    <property type="entry name" value="DarA_C"/>
</dbReference>
<dbReference type="RefSeq" id="WP_135109773.1">
    <property type="nucleotide sequence ID" value="NZ_SRHY01000010.1"/>
</dbReference>
<dbReference type="Pfam" id="PF06114">
    <property type="entry name" value="Peptidase_M78"/>
    <property type="match status" value="1"/>
</dbReference>